<gene>
    <name evidence="1" type="ORF">PAN0_021d6035</name>
</gene>
<organism evidence="1 2">
    <name type="scientific">Pseudozyma antarctica</name>
    <name type="common">Yeast</name>
    <name type="synonym">Candida antarctica</name>
    <dbReference type="NCBI Taxonomy" id="84753"/>
    <lineage>
        <taxon>Eukaryota</taxon>
        <taxon>Fungi</taxon>
        <taxon>Dikarya</taxon>
        <taxon>Basidiomycota</taxon>
        <taxon>Ustilaginomycotina</taxon>
        <taxon>Ustilaginomycetes</taxon>
        <taxon>Ustilaginales</taxon>
        <taxon>Ustilaginaceae</taxon>
        <taxon>Moesziomyces</taxon>
    </lineage>
</organism>
<dbReference type="Proteomes" id="UP000053758">
    <property type="component" value="Unassembled WGS sequence"/>
</dbReference>
<reference evidence="2" key="1">
    <citation type="journal article" date="2014" name="Genome Announc.">
        <title>Draft Genome Sequence of the Yeast Pseudozyma antarctica Type Strain JCM10317, a Producer of the Glycolipid Biosurfactants, Mannosylerythritol Lipids.</title>
        <authorList>
            <person name="Saika A."/>
            <person name="Koike H."/>
            <person name="Hori T."/>
            <person name="Fukuoka T."/>
            <person name="Sato S."/>
            <person name="Habe H."/>
            <person name="Kitamoto D."/>
            <person name="Morita T."/>
        </authorList>
    </citation>
    <scope>NUCLEOTIDE SEQUENCE [LARGE SCALE GENOMIC DNA]</scope>
    <source>
        <strain evidence="2">JCM 10317</strain>
    </source>
</reference>
<proteinExistence type="predicted"/>
<accession>A0A081CMB0</accession>
<dbReference type="GeneID" id="26306868"/>
<dbReference type="EMBL" id="DF830088">
    <property type="protein sequence ID" value="GAK67806.1"/>
    <property type="molecule type" value="Genomic_DNA"/>
</dbReference>
<sequence length="114" mass="12444">MKQREMMARQTASSAPKITAPIVLSRRNTAPAQARIGHKPAIAPARSSWPAPTCMATGVERWGSSTRSLDEGSARLEPAGQGQDVSQIVERRQPQHLQTCTFTHTLVATLWNVL</sequence>
<dbReference type="HOGENOM" id="CLU_2120795_0_0_1"/>
<name>A0A081CMB0_PSEA2</name>
<keyword evidence="2" id="KW-1185">Reference proteome</keyword>
<dbReference type="RefSeq" id="XP_014654018.1">
    <property type="nucleotide sequence ID" value="XM_014798532.1"/>
</dbReference>
<dbReference type="AlphaFoldDB" id="A0A081CMB0"/>
<evidence type="ECO:0000313" key="1">
    <source>
        <dbReference type="EMBL" id="GAK67806.1"/>
    </source>
</evidence>
<evidence type="ECO:0000313" key="2">
    <source>
        <dbReference type="Proteomes" id="UP000053758"/>
    </source>
</evidence>
<protein>
    <submittedName>
        <fullName evidence="1">Uncharacterized protein</fullName>
    </submittedName>
</protein>